<evidence type="ECO:0000259" key="5">
    <source>
        <dbReference type="PROSITE" id="PS50850"/>
    </source>
</evidence>
<evidence type="ECO:0000313" key="7">
    <source>
        <dbReference type="Proteomes" id="UP000030907"/>
    </source>
</evidence>
<dbReference type="HOGENOM" id="CLU_047644_2_0_5"/>
<reference evidence="6 7" key="1">
    <citation type="journal article" date="2015" name="Int. J. Syst. Evol. Microbiol.">
        <title>Description of Sphingopyxis fribergensis sp. nov. - a soil bacterium with the ability to degrade styrene and phenylacetic acid.</title>
        <authorList>
            <person name="Oelschlagel M."/>
            <person name="Ruckert C."/>
            <person name="Kalinowski J."/>
            <person name="Schmidt G."/>
            <person name="Schlomann M."/>
            <person name="Tischler D."/>
        </authorList>
    </citation>
    <scope>NUCLEOTIDE SEQUENCE [LARGE SCALE GENOMIC DNA]</scope>
    <source>
        <strain evidence="6 7">Kp5.2</strain>
    </source>
</reference>
<feature type="transmembrane region" description="Helical" evidence="4">
    <location>
        <begin position="51"/>
        <end position="73"/>
    </location>
</feature>
<evidence type="ECO:0000313" key="6">
    <source>
        <dbReference type="EMBL" id="AJA10941.1"/>
    </source>
</evidence>
<dbReference type="RefSeq" id="WP_228383712.1">
    <property type="nucleotide sequence ID" value="NZ_CP009122.1"/>
</dbReference>
<dbReference type="STRING" id="1515612.SKP52_20375"/>
<feature type="transmembrane region" description="Helical" evidence="4">
    <location>
        <begin position="105"/>
        <end position="129"/>
    </location>
</feature>
<dbReference type="GO" id="GO:0022857">
    <property type="term" value="F:transmembrane transporter activity"/>
    <property type="evidence" value="ECO:0007669"/>
    <property type="project" value="InterPro"/>
</dbReference>
<dbReference type="PANTHER" id="PTHR23534:SF1">
    <property type="entry name" value="MAJOR FACILITATOR SUPERFAMILY PROTEIN"/>
    <property type="match status" value="1"/>
</dbReference>
<evidence type="ECO:0000256" key="4">
    <source>
        <dbReference type="SAM" id="Phobius"/>
    </source>
</evidence>
<dbReference type="AlphaFoldDB" id="A0A0A7PLF7"/>
<evidence type="ECO:0000256" key="3">
    <source>
        <dbReference type="ARBA" id="ARBA00023136"/>
    </source>
</evidence>
<dbReference type="Gene3D" id="1.20.1250.20">
    <property type="entry name" value="MFS general substrate transporter like domains"/>
    <property type="match status" value="1"/>
</dbReference>
<feature type="transmembrane region" description="Helical" evidence="4">
    <location>
        <begin position="261"/>
        <end position="278"/>
    </location>
</feature>
<feature type="transmembrane region" description="Helical" evidence="4">
    <location>
        <begin position="313"/>
        <end position="333"/>
    </location>
</feature>
<sequence length="404" mass="41381">MTQEMIEMSGGARRPVLILSVAQALYLSTLSVIFTFSGLVGAALAPIPSLATLPLALSTVVTAVTTIPVSMLMARIGRRAGFQLGAFVGAAGASLAAWGIARGDFALFCFGNALIGVFQASAMYYRFAAADLAAPAFRPKAVSWVLAGGVAAAVIGPEVAARTRALVPAAEYMGAFLAAALLALFSIAVLAALRATPPAIAAEADARGRPLLAIMRQPVFVVAALNAAAAYIVMSFVMTASPLAVVAAGHEVDAAASVTRWHLVGMFAPSFFTGGLIARFGVLRILVAGALLLSVSLAIALSGSALLAFQASLLLLGVGWNFLFIGGTTLLTEAYEPAERARTQAANEFLVFGTTALATLAAGTIQTGQGWATVNIAAFPALLVAGLATAWFAVRRSRPEIAAR</sequence>
<protein>
    <submittedName>
        <fullName evidence="6">Riboflavin synthase subunit alpha</fullName>
    </submittedName>
</protein>
<dbReference type="PROSITE" id="PS50850">
    <property type="entry name" value="MFS"/>
    <property type="match status" value="1"/>
</dbReference>
<feature type="transmembrane region" description="Helical" evidence="4">
    <location>
        <begin position="371"/>
        <end position="394"/>
    </location>
</feature>
<accession>A0A0A7PLF7</accession>
<feature type="domain" description="Major facilitator superfamily (MFS) profile" evidence="5">
    <location>
        <begin position="172"/>
        <end position="404"/>
    </location>
</feature>
<dbReference type="EMBL" id="CP009122">
    <property type="protein sequence ID" value="AJA10941.1"/>
    <property type="molecule type" value="Genomic_DNA"/>
</dbReference>
<feature type="transmembrane region" description="Helical" evidence="4">
    <location>
        <begin position="80"/>
        <end position="99"/>
    </location>
</feature>
<dbReference type="InterPro" id="IPR020846">
    <property type="entry name" value="MFS_dom"/>
</dbReference>
<feature type="transmembrane region" description="Helical" evidence="4">
    <location>
        <begin position="141"/>
        <end position="160"/>
    </location>
</feature>
<dbReference type="KEGG" id="sphk:SKP52_20375"/>
<evidence type="ECO:0000256" key="1">
    <source>
        <dbReference type="ARBA" id="ARBA00022692"/>
    </source>
</evidence>
<keyword evidence="3 4" id="KW-0472">Membrane</keyword>
<feature type="transmembrane region" description="Helical" evidence="4">
    <location>
        <begin position="285"/>
        <end position="307"/>
    </location>
</feature>
<name>A0A0A7PLF7_9SPHN</name>
<dbReference type="InterPro" id="IPR011701">
    <property type="entry name" value="MFS"/>
</dbReference>
<keyword evidence="1 4" id="KW-0812">Transmembrane</keyword>
<dbReference type="Pfam" id="PF07690">
    <property type="entry name" value="MFS_1"/>
    <property type="match status" value="1"/>
</dbReference>
<evidence type="ECO:0000256" key="2">
    <source>
        <dbReference type="ARBA" id="ARBA00022989"/>
    </source>
</evidence>
<feature type="transmembrane region" description="Helical" evidence="4">
    <location>
        <begin position="345"/>
        <end position="365"/>
    </location>
</feature>
<feature type="transmembrane region" description="Helical" evidence="4">
    <location>
        <begin position="172"/>
        <end position="193"/>
    </location>
</feature>
<keyword evidence="2 4" id="KW-1133">Transmembrane helix</keyword>
<keyword evidence="7" id="KW-1185">Reference proteome</keyword>
<dbReference type="PANTHER" id="PTHR23534">
    <property type="entry name" value="MFS PERMEASE"/>
    <property type="match status" value="1"/>
</dbReference>
<dbReference type="SUPFAM" id="SSF103473">
    <property type="entry name" value="MFS general substrate transporter"/>
    <property type="match status" value="1"/>
</dbReference>
<gene>
    <name evidence="6" type="ORF">SKP52_20375</name>
</gene>
<feature type="transmembrane region" description="Helical" evidence="4">
    <location>
        <begin position="219"/>
        <end position="241"/>
    </location>
</feature>
<dbReference type="Proteomes" id="UP000030907">
    <property type="component" value="Chromosome"/>
</dbReference>
<organism evidence="6 7">
    <name type="scientific">Sphingopyxis fribergensis</name>
    <dbReference type="NCBI Taxonomy" id="1515612"/>
    <lineage>
        <taxon>Bacteria</taxon>
        <taxon>Pseudomonadati</taxon>
        <taxon>Pseudomonadota</taxon>
        <taxon>Alphaproteobacteria</taxon>
        <taxon>Sphingomonadales</taxon>
        <taxon>Sphingomonadaceae</taxon>
        <taxon>Sphingopyxis</taxon>
    </lineage>
</organism>
<proteinExistence type="predicted"/>
<dbReference type="InterPro" id="IPR036259">
    <property type="entry name" value="MFS_trans_sf"/>
</dbReference>
<feature type="transmembrane region" description="Helical" evidence="4">
    <location>
        <begin position="21"/>
        <end position="45"/>
    </location>
</feature>